<sequence length="243" mass="26944">MHDDDLTLLDDTTSLDSVVDIAIGQFAEQGFQETRLETIAKMSGMSKRMIHYHFGDKKGLYLRCLTEAALRIQPPAEELHSDTLVPVEGVTRVVDAVYLTMLRHPESLRLLQHECLHRVLNLTGVATLIPGTQVLLQLDKLLMQGQDSGAFRPGISAEDIFFLISSLAFARVNNRDLMVNLIDVDTCSEDNTDGLHRMAVDSVLALLTANIADSGHDSYLTADRMDEDSQSGLGIYDELTEQE</sequence>
<dbReference type="InterPro" id="IPR041474">
    <property type="entry name" value="NicS_C"/>
</dbReference>
<feature type="domain" description="HTH tetR-type" evidence="3">
    <location>
        <begin position="12"/>
        <end position="72"/>
    </location>
</feature>
<dbReference type="PANTHER" id="PTHR30328">
    <property type="entry name" value="TRANSCRIPTIONAL REPRESSOR"/>
    <property type="match status" value="1"/>
</dbReference>
<dbReference type="Pfam" id="PF17938">
    <property type="entry name" value="TetR_C_29"/>
    <property type="match status" value="1"/>
</dbReference>
<dbReference type="GO" id="GO:0003677">
    <property type="term" value="F:DNA binding"/>
    <property type="evidence" value="ECO:0007669"/>
    <property type="project" value="UniProtKB-UniRule"/>
</dbReference>
<dbReference type="Pfam" id="PF00440">
    <property type="entry name" value="TetR_N"/>
    <property type="match status" value="1"/>
</dbReference>
<dbReference type="EMBL" id="FXAR01000001">
    <property type="protein sequence ID" value="SMG06388.1"/>
    <property type="molecule type" value="Genomic_DNA"/>
</dbReference>
<dbReference type="InterPro" id="IPR009057">
    <property type="entry name" value="Homeodomain-like_sf"/>
</dbReference>
<dbReference type="PANTHER" id="PTHR30328:SF54">
    <property type="entry name" value="HTH-TYPE TRANSCRIPTIONAL REPRESSOR SCO4008"/>
    <property type="match status" value="1"/>
</dbReference>
<protein>
    <submittedName>
        <fullName evidence="4">Transcriptional regulator, TetR family</fullName>
    </submittedName>
</protein>
<organism evidence="4 5">
    <name type="scientific">Corynebacterium pollutisoli</name>
    <dbReference type="NCBI Taxonomy" id="1610489"/>
    <lineage>
        <taxon>Bacteria</taxon>
        <taxon>Bacillati</taxon>
        <taxon>Actinomycetota</taxon>
        <taxon>Actinomycetes</taxon>
        <taxon>Mycobacteriales</taxon>
        <taxon>Corynebacteriaceae</taxon>
        <taxon>Corynebacterium</taxon>
    </lineage>
</organism>
<dbReference type="SUPFAM" id="SSF48498">
    <property type="entry name" value="Tetracyclin repressor-like, C-terminal domain"/>
    <property type="match status" value="1"/>
</dbReference>
<dbReference type="PROSITE" id="PS50977">
    <property type="entry name" value="HTH_TETR_2"/>
    <property type="match status" value="1"/>
</dbReference>
<keyword evidence="5" id="KW-1185">Reference proteome</keyword>
<dbReference type="InterPro" id="IPR036271">
    <property type="entry name" value="Tet_transcr_reg_TetR-rel_C_sf"/>
</dbReference>
<dbReference type="GO" id="GO:0006355">
    <property type="term" value="P:regulation of DNA-templated transcription"/>
    <property type="evidence" value="ECO:0007669"/>
    <property type="project" value="UniProtKB-ARBA"/>
</dbReference>
<proteinExistence type="predicted"/>
<dbReference type="OrthoDB" id="4726108at2"/>
<dbReference type="Proteomes" id="UP000193309">
    <property type="component" value="Unassembled WGS sequence"/>
</dbReference>
<evidence type="ECO:0000256" key="2">
    <source>
        <dbReference type="PROSITE-ProRule" id="PRU00335"/>
    </source>
</evidence>
<feature type="DNA-binding region" description="H-T-H motif" evidence="2">
    <location>
        <begin position="35"/>
        <end position="54"/>
    </location>
</feature>
<evidence type="ECO:0000256" key="1">
    <source>
        <dbReference type="ARBA" id="ARBA00023125"/>
    </source>
</evidence>
<dbReference type="AlphaFoldDB" id="A0A1X7HXG2"/>
<dbReference type="PRINTS" id="PR00455">
    <property type="entry name" value="HTHTETR"/>
</dbReference>
<accession>A0A1X7HXG2</accession>
<keyword evidence="1 2" id="KW-0238">DNA-binding</keyword>
<dbReference type="Gene3D" id="1.10.357.10">
    <property type="entry name" value="Tetracycline Repressor, domain 2"/>
    <property type="match status" value="1"/>
</dbReference>
<evidence type="ECO:0000313" key="4">
    <source>
        <dbReference type="EMBL" id="SMG06388.1"/>
    </source>
</evidence>
<dbReference type="STRING" id="1610489.SAMN06295981_0148"/>
<dbReference type="SUPFAM" id="SSF46689">
    <property type="entry name" value="Homeodomain-like"/>
    <property type="match status" value="1"/>
</dbReference>
<dbReference type="InterPro" id="IPR001647">
    <property type="entry name" value="HTH_TetR"/>
</dbReference>
<gene>
    <name evidence="4" type="ORF">SAMN06295981_0148</name>
</gene>
<dbReference type="RefSeq" id="WP_085548344.1">
    <property type="nucleotide sequence ID" value="NZ_FXAR01000001.1"/>
</dbReference>
<name>A0A1X7HXG2_9CORY</name>
<evidence type="ECO:0000259" key="3">
    <source>
        <dbReference type="PROSITE" id="PS50977"/>
    </source>
</evidence>
<evidence type="ECO:0000313" key="5">
    <source>
        <dbReference type="Proteomes" id="UP000193309"/>
    </source>
</evidence>
<dbReference type="InterPro" id="IPR050109">
    <property type="entry name" value="HTH-type_TetR-like_transc_reg"/>
</dbReference>
<reference evidence="5" key="1">
    <citation type="submission" date="2017-04" db="EMBL/GenBank/DDBJ databases">
        <authorList>
            <person name="Varghese N."/>
            <person name="Submissions S."/>
        </authorList>
    </citation>
    <scope>NUCLEOTIDE SEQUENCE [LARGE SCALE GENOMIC DNA]</scope>
    <source>
        <strain evidence="5">VDS</strain>
    </source>
</reference>